<organism evidence="3 4">
    <name type="scientific">Georgenia yuyongxinii</name>
    <dbReference type="NCBI Taxonomy" id="2589797"/>
    <lineage>
        <taxon>Bacteria</taxon>
        <taxon>Bacillati</taxon>
        <taxon>Actinomycetota</taxon>
        <taxon>Actinomycetes</taxon>
        <taxon>Micrococcales</taxon>
        <taxon>Bogoriellaceae</taxon>
        <taxon>Georgenia</taxon>
    </lineage>
</organism>
<evidence type="ECO:0000313" key="4">
    <source>
        <dbReference type="Proteomes" id="UP000318693"/>
    </source>
</evidence>
<feature type="compositionally biased region" description="Basic and acidic residues" evidence="1">
    <location>
        <begin position="9"/>
        <end position="29"/>
    </location>
</feature>
<name>A0A552WSN8_9MICO</name>
<dbReference type="Pfam" id="PF23636">
    <property type="entry name" value="DUF7144"/>
    <property type="match status" value="1"/>
</dbReference>
<evidence type="ECO:0000313" key="3">
    <source>
        <dbReference type="EMBL" id="TRW45695.1"/>
    </source>
</evidence>
<feature type="region of interest" description="Disordered" evidence="1">
    <location>
        <begin position="1"/>
        <end position="43"/>
    </location>
</feature>
<dbReference type="Proteomes" id="UP000318693">
    <property type="component" value="Unassembled WGS sequence"/>
</dbReference>
<accession>A0A552WSN8</accession>
<protein>
    <recommendedName>
        <fullName evidence="2">DUF7144 domain-containing protein</fullName>
    </recommendedName>
</protein>
<keyword evidence="4" id="KW-1185">Reference proteome</keyword>
<gene>
    <name evidence="3" type="ORF">FJ693_08550</name>
</gene>
<feature type="compositionally biased region" description="Basic residues" evidence="1">
    <location>
        <begin position="30"/>
        <end position="43"/>
    </location>
</feature>
<dbReference type="AlphaFoldDB" id="A0A552WSN8"/>
<evidence type="ECO:0000256" key="1">
    <source>
        <dbReference type="SAM" id="MobiDB-lite"/>
    </source>
</evidence>
<feature type="domain" description="DUF7144" evidence="2">
    <location>
        <begin position="89"/>
        <end position="137"/>
    </location>
</feature>
<evidence type="ECO:0000259" key="2">
    <source>
        <dbReference type="Pfam" id="PF23636"/>
    </source>
</evidence>
<comment type="caution">
    <text evidence="3">The sequence shown here is derived from an EMBL/GenBank/DDBJ whole genome shotgun (WGS) entry which is preliminary data.</text>
</comment>
<proteinExistence type="predicted"/>
<dbReference type="EMBL" id="VJXR01000019">
    <property type="protein sequence ID" value="TRW45695.1"/>
    <property type="molecule type" value="Genomic_DNA"/>
</dbReference>
<reference evidence="3 4" key="1">
    <citation type="submission" date="2019-07" db="EMBL/GenBank/DDBJ databases">
        <title>Georgenia wutianyii sp. nov. and Georgenia *** sp. nov. isolated from plateau pika (Ochotona curzoniae) in the Qinghai-Tibet plateau of China.</title>
        <authorList>
            <person name="Tian Z."/>
        </authorList>
    </citation>
    <scope>NUCLEOTIDE SEQUENCE [LARGE SCALE GENOMIC DNA]</scope>
    <source>
        <strain evidence="3 4">Z446</strain>
    </source>
</reference>
<sequence>MGTTIVVRSRPDAAMETGARDDRPDDVNPRNRRRAAAAQRLGRRVHLARRGADDLGLRVQALTVSSSSRRTVLRRETQLHPPDGNHPPGLGHHLLGLLDVAAGVAVLNGKTWGRVVAIIPAVLRALANFAFIPYNPF</sequence>
<dbReference type="InterPro" id="IPR055568">
    <property type="entry name" value="DUF7144"/>
</dbReference>